<gene>
    <name evidence="4" type="ORF">D7318_26735</name>
    <name evidence="3" type="ORF">D7319_20060</name>
</gene>
<dbReference type="EMBL" id="RBDY01000030">
    <property type="protein sequence ID" value="RKN15914.1"/>
    <property type="molecule type" value="Genomic_DNA"/>
</dbReference>
<evidence type="ECO:0000256" key="2">
    <source>
        <dbReference type="ARBA" id="ARBA00023002"/>
    </source>
</evidence>
<keyword evidence="5" id="KW-1185">Reference proteome</keyword>
<dbReference type="OrthoDB" id="9803333at2"/>
<sequence length="100" mass="9914">MLNGRNAVVTGGSRGIGRAVVERLCRAGATVVFGYATHQAAANDVVRAVAAAGGAARAPRADPAEQGAAERLLEDAEKLFDGLGILCATPPVTCATGGPA</sequence>
<evidence type="ECO:0000313" key="4">
    <source>
        <dbReference type="EMBL" id="RKN15914.1"/>
    </source>
</evidence>
<dbReference type="Pfam" id="PF00106">
    <property type="entry name" value="adh_short"/>
    <property type="match status" value="1"/>
</dbReference>
<evidence type="ECO:0000313" key="5">
    <source>
        <dbReference type="Proteomes" id="UP000268652"/>
    </source>
</evidence>
<name>A0A3A9W1Q6_9ACTN</name>
<dbReference type="InterPro" id="IPR002347">
    <property type="entry name" value="SDR_fam"/>
</dbReference>
<keyword evidence="2" id="KW-0560">Oxidoreductase</keyword>
<reference evidence="5 6" key="1">
    <citation type="submission" date="2018-09" db="EMBL/GenBank/DDBJ databases">
        <title>Streptomyces sp. nov. DS1-2, an endophytic actinomycete isolated from roots of Dendrobium scabrilingue.</title>
        <authorList>
            <person name="Kuncharoen N."/>
            <person name="Kudo T."/>
            <person name="Ohkuma M."/>
            <person name="Yuki M."/>
            <person name="Tanasupawat S."/>
        </authorList>
    </citation>
    <scope>NUCLEOTIDE SEQUENCE [LARGE SCALE GENOMIC DNA]</scope>
    <source>
        <strain evidence="3 6">AZ1-7</strain>
        <strain evidence="4 5">DS1-2</strain>
    </source>
</reference>
<dbReference type="EMBL" id="RBDX01000017">
    <property type="protein sequence ID" value="RKN07078.1"/>
    <property type="molecule type" value="Genomic_DNA"/>
</dbReference>
<dbReference type="Proteomes" id="UP000275024">
    <property type="component" value="Unassembled WGS sequence"/>
</dbReference>
<proteinExistence type="inferred from homology"/>
<evidence type="ECO:0000256" key="1">
    <source>
        <dbReference type="ARBA" id="ARBA00006484"/>
    </source>
</evidence>
<dbReference type="Gene3D" id="3.40.50.720">
    <property type="entry name" value="NAD(P)-binding Rossmann-like Domain"/>
    <property type="match status" value="1"/>
</dbReference>
<dbReference type="Proteomes" id="UP000268652">
    <property type="component" value="Unassembled WGS sequence"/>
</dbReference>
<comment type="caution">
    <text evidence="3">The sequence shown here is derived from an EMBL/GenBank/DDBJ whole genome shotgun (WGS) entry which is preliminary data.</text>
</comment>
<dbReference type="PANTHER" id="PTHR48107:SF7">
    <property type="entry name" value="RE15974P"/>
    <property type="match status" value="1"/>
</dbReference>
<dbReference type="InterPro" id="IPR036291">
    <property type="entry name" value="NAD(P)-bd_dom_sf"/>
</dbReference>
<organism evidence="3 6">
    <name type="scientific">Streptomyces radicis</name>
    <dbReference type="NCBI Taxonomy" id="1750517"/>
    <lineage>
        <taxon>Bacteria</taxon>
        <taxon>Bacillati</taxon>
        <taxon>Actinomycetota</taxon>
        <taxon>Actinomycetes</taxon>
        <taxon>Kitasatosporales</taxon>
        <taxon>Streptomycetaceae</taxon>
        <taxon>Streptomyces</taxon>
    </lineage>
</organism>
<dbReference type="GO" id="GO:0016614">
    <property type="term" value="F:oxidoreductase activity, acting on CH-OH group of donors"/>
    <property type="evidence" value="ECO:0007669"/>
    <property type="project" value="UniProtKB-ARBA"/>
</dbReference>
<accession>A0A3A9W1Q6</accession>
<protein>
    <submittedName>
        <fullName evidence="3">SDR family NAD(P)-dependent oxidoreductase</fullName>
    </submittedName>
</protein>
<dbReference type="AlphaFoldDB" id="A0A3A9W1Q6"/>
<evidence type="ECO:0000313" key="6">
    <source>
        <dbReference type="Proteomes" id="UP000275024"/>
    </source>
</evidence>
<comment type="similarity">
    <text evidence="1">Belongs to the short-chain dehydrogenases/reductases (SDR) family.</text>
</comment>
<dbReference type="SUPFAM" id="SSF51735">
    <property type="entry name" value="NAD(P)-binding Rossmann-fold domains"/>
    <property type="match status" value="1"/>
</dbReference>
<evidence type="ECO:0000313" key="3">
    <source>
        <dbReference type="EMBL" id="RKN07078.1"/>
    </source>
</evidence>
<dbReference type="PANTHER" id="PTHR48107">
    <property type="entry name" value="NADPH-DEPENDENT ALDEHYDE REDUCTASE-LIKE PROTEIN, CHLOROPLASTIC-RELATED"/>
    <property type="match status" value="1"/>
</dbReference>